<dbReference type="Pfam" id="PF19044">
    <property type="entry name" value="P-loop_TraG"/>
    <property type="match status" value="1"/>
</dbReference>
<dbReference type="Gene3D" id="3.40.50.300">
    <property type="entry name" value="P-loop containing nucleotide triphosphate hydrolases"/>
    <property type="match status" value="1"/>
</dbReference>
<organism evidence="2 3">
    <name type="scientific">Conexibacter stalactiti</name>
    <dbReference type="NCBI Taxonomy" id="1940611"/>
    <lineage>
        <taxon>Bacteria</taxon>
        <taxon>Bacillati</taxon>
        <taxon>Actinomycetota</taxon>
        <taxon>Thermoleophilia</taxon>
        <taxon>Solirubrobacterales</taxon>
        <taxon>Conexibacteraceae</taxon>
        <taxon>Conexibacter</taxon>
    </lineage>
</organism>
<dbReference type="EMBL" id="JAWSTH010000194">
    <property type="protein sequence ID" value="MDW5598840.1"/>
    <property type="molecule type" value="Genomic_DNA"/>
</dbReference>
<gene>
    <name evidence="2" type="ORF">R7226_31065</name>
</gene>
<sequence length="891" mass="97657">MIGRQTDRPGAVGGLPEAGELLAVEGIDRSGLVVTSEGALVRIVHVIPPNPLILSADERTHLAATFCHVIGRLRAGQTLQFYIEARPIDLGQVLTESRAQVAAWGGDVTSVNDPHADPLTASRWRLHAAMEESLRLHCDDQAAVALNAYVVVPYVPGRRTARAILNALRPGGWKLPVASLERELREHRRAVRESLAAADAVRAELDGLSMPTRFLDGEEVAALLWGRFNPTTADAHRRRPRFSHELLGELDGEREREEARDAAVALRERIAMSSLDFGRSRHHVEVDRDAEQTIYAATTADATTMGWLMGAMLTWQPFTLSVYVHALDRGAERQRVKRGHRRLFAVNRTAEAKGRVPDFDRYAQEHESEALLQEMAGHDRTALFRVSIYQSIRVPGPEPKLAELSEAVDYCAEQIESMSDCRINRGEFQQYELWPSTLPLGRDVAGRTRRYATRNVGDTVPLVGLGCGSPSGIPFAFSDPGRTLERLDPYDRTHANYTMLVNGRSGSGKTLAANVIVARCIAQGARGFVLDRAGHYNVLTELVAGARQVEIGADNSPYGINPWDVDDPGDVSLEKIAFLVSLHGVMMGDEGLTTMERSQLGAAIRAVYAQAALSGVAPHESLLRDELLRRSDDERGDGAGEVAAVLRNLAERLGEFCGEGSYAYLLDRDTTVPADSPLVVFDTRRCPDVVLKPVMFAILEYITRTIERHRDGNADTAAAADAPKFAGKSVLLLDEAWHLVGRRETGEYANDLARRARHLGLFLIVVSQQLSDFATEHGLALIRNSTMQLLLNQHPDELAFVQEALGLTDEEAALVGRLKTVKGSHSQMFWVNGTRGKGRVALRLGPTEYWCYTSDPLRDAPLRDAAVQRNGGDVWRAVAELAAGGVTDAGV</sequence>
<accession>A0ABU4HZW0</accession>
<keyword evidence="3" id="KW-1185">Reference proteome</keyword>
<dbReference type="InterPro" id="IPR027417">
    <property type="entry name" value="P-loop_NTPase"/>
</dbReference>
<dbReference type="Gene3D" id="1.10.8.730">
    <property type="match status" value="1"/>
</dbReference>
<reference evidence="2 3" key="2">
    <citation type="submission" date="2023-10" db="EMBL/GenBank/DDBJ databases">
        <authorList>
            <person name="Han X.F."/>
        </authorList>
    </citation>
    <scope>NUCLEOTIDE SEQUENCE [LARGE SCALE GENOMIC DNA]</scope>
    <source>
        <strain evidence="2 3">KCTC 39840</strain>
    </source>
</reference>
<feature type="domain" description="TraG P-loop" evidence="1">
    <location>
        <begin position="494"/>
        <end position="882"/>
    </location>
</feature>
<name>A0ABU4HZW0_9ACTN</name>
<dbReference type="Proteomes" id="UP001284601">
    <property type="component" value="Unassembled WGS sequence"/>
</dbReference>
<reference evidence="3" key="1">
    <citation type="submission" date="2023-07" db="EMBL/GenBank/DDBJ databases">
        <title>Conexibacter stalactiti sp. nov., isolated from stalactites in a lava cave and emended description of the genus Conexibacter.</title>
        <authorList>
            <person name="Lee S.D."/>
        </authorList>
    </citation>
    <scope>NUCLEOTIDE SEQUENCE [LARGE SCALE GENOMIC DNA]</scope>
    <source>
        <strain evidence="3">KCTC 39840</strain>
    </source>
</reference>
<dbReference type="InterPro" id="IPR043964">
    <property type="entry name" value="P-loop_TraG"/>
</dbReference>
<evidence type="ECO:0000313" key="2">
    <source>
        <dbReference type="EMBL" id="MDW5598840.1"/>
    </source>
</evidence>
<dbReference type="InterPro" id="IPR053155">
    <property type="entry name" value="F-pilin_assembly_TraC"/>
</dbReference>
<comment type="caution">
    <text evidence="2">The sequence shown here is derived from an EMBL/GenBank/DDBJ whole genome shotgun (WGS) entry which is preliminary data.</text>
</comment>
<dbReference type="PANTHER" id="PTHR38467:SF1">
    <property type="entry name" value="CONJUGATIVE TRANSFER: ASSEMBLY"/>
    <property type="match status" value="1"/>
</dbReference>
<dbReference type="PANTHER" id="PTHR38467">
    <property type="match status" value="1"/>
</dbReference>
<dbReference type="RefSeq" id="WP_318601432.1">
    <property type="nucleotide sequence ID" value="NZ_JAWSTH010000194.1"/>
</dbReference>
<proteinExistence type="predicted"/>
<dbReference type="SUPFAM" id="SSF52540">
    <property type="entry name" value="P-loop containing nucleoside triphosphate hydrolases"/>
    <property type="match status" value="1"/>
</dbReference>
<protein>
    <recommendedName>
        <fullName evidence="1">TraG P-loop domain-containing protein</fullName>
    </recommendedName>
</protein>
<evidence type="ECO:0000313" key="3">
    <source>
        <dbReference type="Proteomes" id="UP001284601"/>
    </source>
</evidence>
<evidence type="ECO:0000259" key="1">
    <source>
        <dbReference type="Pfam" id="PF19044"/>
    </source>
</evidence>